<feature type="domain" description="Carrier" evidence="3">
    <location>
        <begin position="27"/>
        <end position="77"/>
    </location>
</feature>
<dbReference type="InterPro" id="IPR036736">
    <property type="entry name" value="ACP-like_sf"/>
</dbReference>
<evidence type="ECO:0000259" key="3">
    <source>
        <dbReference type="Pfam" id="PF00550"/>
    </source>
</evidence>
<accession>A0ABP8TMR0</accession>
<organism evidence="4 5">
    <name type="scientific">Actinoallomurus liliacearum</name>
    <dbReference type="NCBI Taxonomy" id="1080073"/>
    <lineage>
        <taxon>Bacteria</taxon>
        <taxon>Bacillati</taxon>
        <taxon>Actinomycetota</taxon>
        <taxon>Actinomycetes</taxon>
        <taxon>Streptosporangiales</taxon>
        <taxon>Thermomonosporaceae</taxon>
        <taxon>Actinoallomurus</taxon>
    </lineage>
</organism>
<comment type="caution">
    <text evidence="4">The sequence shown here is derived from an EMBL/GenBank/DDBJ whole genome shotgun (WGS) entry which is preliminary data.</text>
</comment>
<sequence length="90" mass="9737">MRVFTMEDLVGVLYECARPGQRAGLSGDIADIPLAELGYDSLGILEVAARIERRLNVLLGDDTVARTVTPADLVRLVNEDIAAAERAARK</sequence>
<dbReference type="InterPro" id="IPR009081">
    <property type="entry name" value="PP-bd_ACP"/>
</dbReference>
<proteinExistence type="predicted"/>
<gene>
    <name evidence="4" type="ORF">GCM10023195_51800</name>
</gene>
<name>A0ABP8TMR0_9ACTN</name>
<evidence type="ECO:0000313" key="5">
    <source>
        <dbReference type="Proteomes" id="UP001500212"/>
    </source>
</evidence>
<protein>
    <submittedName>
        <fullName evidence="4">Acyl carrier protein</fullName>
    </submittedName>
</protein>
<dbReference type="Proteomes" id="UP001500212">
    <property type="component" value="Unassembled WGS sequence"/>
</dbReference>
<dbReference type="Pfam" id="PF00550">
    <property type="entry name" value="PP-binding"/>
    <property type="match status" value="1"/>
</dbReference>
<dbReference type="EMBL" id="BAABHJ010000019">
    <property type="protein sequence ID" value="GAA4612127.1"/>
    <property type="molecule type" value="Genomic_DNA"/>
</dbReference>
<reference evidence="5" key="1">
    <citation type="journal article" date="2019" name="Int. J. Syst. Evol. Microbiol.">
        <title>The Global Catalogue of Microorganisms (GCM) 10K type strain sequencing project: providing services to taxonomists for standard genome sequencing and annotation.</title>
        <authorList>
            <consortium name="The Broad Institute Genomics Platform"/>
            <consortium name="The Broad Institute Genome Sequencing Center for Infectious Disease"/>
            <person name="Wu L."/>
            <person name="Ma J."/>
        </authorList>
    </citation>
    <scope>NUCLEOTIDE SEQUENCE [LARGE SCALE GENOMIC DNA]</scope>
    <source>
        <strain evidence="5">JCM 17938</strain>
    </source>
</reference>
<dbReference type="InterPro" id="IPR006162">
    <property type="entry name" value="Ppantetheine_attach_site"/>
</dbReference>
<dbReference type="PROSITE" id="PS00012">
    <property type="entry name" value="PHOSPHOPANTETHEINE"/>
    <property type="match status" value="1"/>
</dbReference>
<keyword evidence="5" id="KW-1185">Reference proteome</keyword>
<dbReference type="Gene3D" id="1.10.1200.10">
    <property type="entry name" value="ACP-like"/>
    <property type="match status" value="1"/>
</dbReference>
<keyword evidence="2" id="KW-0597">Phosphoprotein</keyword>
<evidence type="ECO:0000313" key="4">
    <source>
        <dbReference type="EMBL" id="GAA4612127.1"/>
    </source>
</evidence>
<dbReference type="RefSeq" id="WP_345359583.1">
    <property type="nucleotide sequence ID" value="NZ_BAABHJ010000019.1"/>
</dbReference>
<evidence type="ECO:0000256" key="1">
    <source>
        <dbReference type="ARBA" id="ARBA00022450"/>
    </source>
</evidence>
<keyword evidence="1" id="KW-0596">Phosphopantetheine</keyword>
<dbReference type="SUPFAM" id="SSF47336">
    <property type="entry name" value="ACP-like"/>
    <property type="match status" value="1"/>
</dbReference>
<evidence type="ECO:0000256" key="2">
    <source>
        <dbReference type="ARBA" id="ARBA00022553"/>
    </source>
</evidence>